<accession>A0ACB8EZY7</accession>
<name>A0ACB8EZY7_9SAUR</name>
<organism evidence="1 2">
    <name type="scientific">Sphaerodactylus townsendi</name>
    <dbReference type="NCBI Taxonomy" id="933632"/>
    <lineage>
        <taxon>Eukaryota</taxon>
        <taxon>Metazoa</taxon>
        <taxon>Chordata</taxon>
        <taxon>Craniata</taxon>
        <taxon>Vertebrata</taxon>
        <taxon>Euteleostomi</taxon>
        <taxon>Lepidosauria</taxon>
        <taxon>Squamata</taxon>
        <taxon>Bifurcata</taxon>
        <taxon>Gekkota</taxon>
        <taxon>Sphaerodactylidae</taxon>
        <taxon>Sphaerodactylus</taxon>
    </lineage>
</organism>
<evidence type="ECO:0000313" key="2">
    <source>
        <dbReference type="Proteomes" id="UP000827872"/>
    </source>
</evidence>
<dbReference type="EMBL" id="CM037625">
    <property type="protein sequence ID" value="KAH7998506.1"/>
    <property type="molecule type" value="Genomic_DNA"/>
</dbReference>
<reference evidence="1" key="1">
    <citation type="submission" date="2021-08" db="EMBL/GenBank/DDBJ databases">
        <title>The first chromosome-level gecko genome reveals the dynamic sex chromosomes of Neotropical dwarf geckos (Sphaerodactylidae: Sphaerodactylus).</title>
        <authorList>
            <person name="Pinto B.J."/>
            <person name="Keating S.E."/>
            <person name="Gamble T."/>
        </authorList>
    </citation>
    <scope>NUCLEOTIDE SEQUENCE</scope>
    <source>
        <strain evidence="1">TG3544</strain>
    </source>
</reference>
<evidence type="ECO:0000313" key="1">
    <source>
        <dbReference type="EMBL" id="KAH7998506.1"/>
    </source>
</evidence>
<proteinExistence type="predicted"/>
<sequence>MQREKEVARGGGFGSVLQGALDKLEQASPLSRGSHQSPGTRGGPSPRPPPRRTPTGTQRNCNARFKSPVPSPKTCQSDAANRETLQCEMEELKGKDLALDQEIAQLLAEGFSPEELDRHITLLHEYNDIKDVGQMLMGRLA</sequence>
<comment type="caution">
    <text evidence="1">The sequence shown here is derived from an EMBL/GenBank/DDBJ whole genome shotgun (WGS) entry which is preliminary data.</text>
</comment>
<dbReference type="Proteomes" id="UP000827872">
    <property type="component" value="Linkage Group LG12"/>
</dbReference>
<keyword evidence="2" id="KW-1185">Reference proteome</keyword>
<gene>
    <name evidence="1" type="ORF">K3G42_017475</name>
</gene>
<protein>
    <submittedName>
        <fullName evidence="1">Uncharacterized protein</fullName>
    </submittedName>
</protein>